<comment type="caution">
    <text evidence="1">The sequence shown here is derived from an EMBL/GenBank/DDBJ whole genome shotgun (WGS) entry which is preliminary data.</text>
</comment>
<organism evidence="1 2">
    <name type="scientific">Eshraghiella crossota DSM 2876</name>
    <dbReference type="NCBI Taxonomy" id="511680"/>
    <lineage>
        <taxon>Bacteria</taxon>
        <taxon>Bacillati</taxon>
        <taxon>Bacillota</taxon>
        <taxon>Clostridia</taxon>
        <taxon>Lachnospirales</taxon>
        <taxon>Lachnospiraceae</taxon>
        <taxon>Eshraghiella</taxon>
    </lineage>
</organism>
<dbReference type="HOGENOM" id="CLU_1264983_0_0_9"/>
<protein>
    <submittedName>
        <fullName evidence="1">Uncharacterized protein</fullName>
    </submittedName>
</protein>
<dbReference type="GeneID" id="98918903"/>
<evidence type="ECO:0000313" key="2">
    <source>
        <dbReference type="Proteomes" id="UP000006238"/>
    </source>
</evidence>
<keyword evidence="2" id="KW-1185">Reference proteome</keyword>
<sequence>MEKLFKKWIENQNEEVNNQNENYEGNNYLERYKGGNLRNLDLRNSFTRDGIVNEEAWIKGEKILFILKEANISEQLKDASEGNVIADNGKFWFRETIKSNNYNWKKKIFRRLRKIGESWTGNKDFSLESVAYMNINKRGGLSQAKEDVIDGYFEKYQSLILEEIKIINPSKIAICCGDQGYVGKLDELIKKWDKSIEIKHYNHPSKRWGSDEEYLKGI</sequence>
<dbReference type="eggNOG" id="ENOG5033A2C">
    <property type="taxonomic scope" value="Bacteria"/>
</dbReference>
<reference evidence="1 2" key="1">
    <citation type="submission" date="2010-02" db="EMBL/GenBank/DDBJ databases">
        <authorList>
            <person name="Weinstock G."/>
            <person name="Sodergren E."/>
            <person name="Clifton S."/>
            <person name="Fulton L."/>
            <person name="Fulton B."/>
            <person name="Courtney L."/>
            <person name="Fronick C."/>
            <person name="Harrison M."/>
            <person name="Strong C."/>
            <person name="Farmer C."/>
            <person name="Delahaunty K."/>
            <person name="Markovic C."/>
            <person name="Hall O."/>
            <person name="Minx P."/>
            <person name="Tomlinson C."/>
            <person name="Mitreva M."/>
            <person name="Nelson J."/>
            <person name="Hou S."/>
            <person name="Wollam A."/>
            <person name="Pepin K.H."/>
            <person name="Johnson M."/>
            <person name="Bhonagiri V."/>
            <person name="Zhang X."/>
            <person name="Suruliraj S."/>
            <person name="Warren W."/>
            <person name="Chinwalla A."/>
            <person name="Mardis E.R."/>
            <person name="Wilson R.K."/>
        </authorList>
    </citation>
    <scope>NUCLEOTIDE SEQUENCE [LARGE SCALE GENOMIC DNA]</scope>
    <source>
        <strain evidence="1 2">DSM 2876</strain>
    </source>
</reference>
<name>D4RYW7_9FIRM</name>
<dbReference type="EMBL" id="ABWN01000024">
    <property type="protein sequence ID" value="EFF68816.1"/>
    <property type="molecule type" value="Genomic_DNA"/>
</dbReference>
<proteinExistence type="predicted"/>
<evidence type="ECO:0000313" key="1">
    <source>
        <dbReference type="EMBL" id="EFF68816.1"/>
    </source>
</evidence>
<dbReference type="Proteomes" id="UP000006238">
    <property type="component" value="Unassembled WGS sequence"/>
</dbReference>
<accession>D4RYW7</accession>
<dbReference type="RefSeq" id="WP_005602293.1">
    <property type="nucleotide sequence ID" value="NZ_GG663522.1"/>
</dbReference>
<dbReference type="AlphaFoldDB" id="D4RYW7"/>
<gene>
    <name evidence="1" type="ORF">BUTYVIB_01031</name>
</gene>